<dbReference type="Proteomes" id="UP001552299">
    <property type="component" value="Unassembled WGS sequence"/>
</dbReference>
<dbReference type="EMBL" id="JANQDX010000006">
    <property type="protein sequence ID" value="KAL0921924.1"/>
    <property type="molecule type" value="Genomic_DNA"/>
</dbReference>
<proteinExistence type="predicted"/>
<gene>
    <name evidence="2" type="ORF">M5K25_005873</name>
</gene>
<feature type="region of interest" description="Disordered" evidence="1">
    <location>
        <begin position="62"/>
        <end position="84"/>
    </location>
</feature>
<organism evidence="2 3">
    <name type="scientific">Dendrobium thyrsiflorum</name>
    <name type="common">Pinecone-like raceme dendrobium</name>
    <name type="synonym">Orchid</name>
    <dbReference type="NCBI Taxonomy" id="117978"/>
    <lineage>
        <taxon>Eukaryota</taxon>
        <taxon>Viridiplantae</taxon>
        <taxon>Streptophyta</taxon>
        <taxon>Embryophyta</taxon>
        <taxon>Tracheophyta</taxon>
        <taxon>Spermatophyta</taxon>
        <taxon>Magnoliopsida</taxon>
        <taxon>Liliopsida</taxon>
        <taxon>Asparagales</taxon>
        <taxon>Orchidaceae</taxon>
        <taxon>Epidendroideae</taxon>
        <taxon>Malaxideae</taxon>
        <taxon>Dendrobiinae</taxon>
        <taxon>Dendrobium</taxon>
    </lineage>
</organism>
<evidence type="ECO:0000313" key="3">
    <source>
        <dbReference type="Proteomes" id="UP001552299"/>
    </source>
</evidence>
<keyword evidence="3" id="KW-1185">Reference proteome</keyword>
<evidence type="ECO:0000313" key="2">
    <source>
        <dbReference type="EMBL" id="KAL0921924.1"/>
    </source>
</evidence>
<comment type="caution">
    <text evidence="2">The sequence shown here is derived from an EMBL/GenBank/DDBJ whole genome shotgun (WGS) entry which is preliminary data.</text>
</comment>
<feature type="region of interest" description="Disordered" evidence="1">
    <location>
        <begin position="104"/>
        <end position="134"/>
    </location>
</feature>
<sequence>MRQPSERPSPRRELETAFVINFTHTDQDMTAQGLRIRNILARIKDRQREIFNFKIHPPISKINDAANGGGMDDGPDQDPMVPSSQVIVVPGPLRFSAIGEHTGASHNHNVVMPFGGESPGSKGPSHNRLSCGAM</sequence>
<dbReference type="AlphaFoldDB" id="A0ABD0VA77"/>
<reference evidence="2 3" key="1">
    <citation type="journal article" date="2024" name="Plant Biotechnol. J.">
        <title>Dendrobium thyrsiflorum genome and its molecular insights into genes involved in important horticultural traits.</title>
        <authorList>
            <person name="Chen B."/>
            <person name="Wang J.Y."/>
            <person name="Zheng P.J."/>
            <person name="Li K.L."/>
            <person name="Liang Y.M."/>
            <person name="Chen X.F."/>
            <person name="Zhang C."/>
            <person name="Zhao X."/>
            <person name="He X."/>
            <person name="Zhang G.Q."/>
            <person name="Liu Z.J."/>
            <person name="Xu Q."/>
        </authorList>
    </citation>
    <scope>NUCLEOTIDE SEQUENCE [LARGE SCALE GENOMIC DNA]</scope>
    <source>
        <strain evidence="2">GZMU011</strain>
    </source>
</reference>
<protein>
    <submittedName>
        <fullName evidence="2">Uncharacterized protein</fullName>
    </submittedName>
</protein>
<evidence type="ECO:0000256" key="1">
    <source>
        <dbReference type="SAM" id="MobiDB-lite"/>
    </source>
</evidence>
<accession>A0ABD0VA77</accession>
<name>A0ABD0VA77_DENTH</name>